<sequence length="222" mass="26154">MQKASPQNEEFPSLAADDDVQSGRISFENLRSFYRELCEEEMAKISRSPSFQYESPGPPRRNSSIPTMESESIVIVTVTYSRSPCEDFRRSMEGIVAARVESREEVDREFLEELLFRYLELNNDKFFGDILRAFLDLIGVWHEHSVPRRRRWNVGFSKKKLRRDIKYMHKLYFKTPISLQFLNQITFLAAPTIHCIWRKFQNLSIGPRLICLQVVTSLFVFK</sequence>
<dbReference type="PANTHER" id="PTHR33057:SF117">
    <property type="entry name" value="TRANSCRIPTION REPRESSOR OFP14"/>
    <property type="match status" value="1"/>
</dbReference>
<evidence type="ECO:0000256" key="3">
    <source>
        <dbReference type="ARBA" id="ARBA00023015"/>
    </source>
</evidence>
<dbReference type="PROSITE" id="PS51754">
    <property type="entry name" value="OVATE"/>
    <property type="match status" value="1"/>
</dbReference>
<name>A0ABD1HS85_SALDI</name>
<comment type="function">
    <text evidence="6">Transcriptional repressor that regulates multiple aspects of plant growth and development.</text>
</comment>
<dbReference type="AlphaFoldDB" id="A0ABD1HS85"/>
<comment type="subcellular location">
    <subcellularLocation>
        <location evidence="1 6">Nucleus</location>
    </subcellularLocation>
</comment>
<dbReference type="GO" id="GO:0045892">
    <property type="term" value="P:negative regulation of DNA-templated transcription"/>
    <property type="evidence" value="ECO:0007669"/>
    <property type="project" value="UniProtKB-UniRule"/>
</dbReference>
<organism evidence="9 10">
    <name type="scientific">Salvia divinorum</name>
    <name type="common">Maria pastora</name>
    <name type="synonym">Diviner's sage</name>
    <dbReference type="NCBI Taxonomy" id="28513"/>
    <lineage>
        <taxon>Eukaryota</taxon>
        <taxon>Viridiplantae</taxon>
        <taxon>Streptophyta</taxon>
        <taxon>Embryophyta</taxon>
        <taxon>Tracheophyta</taxon>
        <taxon>Spermatophyta</taxon>
        <taxon>Magnoliopsida</taxon>
        <taxon>eudicotyledons</taxon>
        <taxon>Gunneridae</taxon>
        <taxon>Pentapetalae</taxon>
        <taxon>asterids</taxon>
        <taxon>lamiids</taxon>
        <taxon>Lamiales</taxon>
        <taxon>Lamiaceae</taxon>
        <taxon>Nepetoideae</taxon>
        <taxon>Mentheae</taxon>
        <taxon>Salviinae</taxon>
        <taxon>Salvia</taxon>
        <taxon>Salvia subgen. Calosphace</taxon>
    </lineage>
</organism>
<feature type="region of interest" description="Disordered" evidence="7">
    <location>
        <begin position="46"/>
        <end position="66"/>
    </location>
</feature>
<evidence type="ECO:0000256" key="1">
    <source>
        <dbReference type="ARBA" id="ARBA00004123"/>
    </source>
</evidence>
<accession>A0ABD1HS85</accession>
<keyword evidence="3 6" id="KW-0805">Transcription regulation</keyword>
<evidence type="ECO:0000256" key="6">
    <source>
        <dbReference type="RuleBase" id="RU367028"/>
    </source>
</evidence>
<keyword evidence="4 6" id="KW-0804">Transcription</keyword>
<evidence type="ECO:0000256" key="7">
    <source>
        <dbReference type="SAM" id="MobiDB-lite"/>
    </source>
</evidence>
<keyword evidence="5 6" id="KW-0539">Nucleus</keyword>
<dbReference type="Proteomes" id="UP001567538">
    <property type="component" value="Unassembled WGS sequence"/>
</dbReference>
<evidence type="ECO:0000313" key="9">
    <source>
        <dbReference type="EMBL" id="KAL1559067.1"/>
    </source>
</evidence>
<protein>
    <recommendedName>
        <fullName evidence="6">Transcription repressor</fullName>
    </recommendedName>
    <alternativeName>
        <fullName evidence="6">Ovate family protein</fullName>
    </alternativeName>
</protein>
<feature type="domain" description="OVATE" evidence="8">
    <location>
        <begin position="77"/>
        <end position="140"/>
    </location>
</feature>
<gene>
    <name evidence="9" type="ORF">AAHA92_09451</name>
</gene>
<keyword evidence="10" id="KW-1185">Reference proteome</keyword>
<reference evidence="9 10" key="1">
    <citation type="submission" date="2024-06" db="EMBL/GenBank/DDBJ databases">
        <title>A chromosome level genome sequence of Diviner's sage (Salvia divinorum).</title>
        <authorList>
            <person name="Ford S.A."/>
            <person name="Ro D.-K."/>
            <person name="Ness R.W."/>
            <person name="Phillips M.A."/>
        </authorList>
    </citation>
    <scope>NUCLEOTIDE SEQUENCE [LARGE SCALE GENOMIC DNA]</scope>
    <source>
        <strain evidence="9">SAF-2024a</strain>
        <tissue evidence="9">Leaf</tissue>
    </source>
</reference>
<proteinExistence type="predicted"/>
<keyword evidence="2 6" id="KW-0678">Repressor</keyword>
<dbReference type="InterPro" id="IPR038933">
    <property type="entry name" value="Ovate"/>
</dbReference>
<evidence type="ECO:0000256" key="4">
    <source>
        <dbReference type="ARBA" id="ARBA00023163"/>
    </source>
</evidence>
<dbReference type="InterPro" id="IPR006458">
    <property type="entry name" value="Ovate_C"/>
</dbReference>
<dbReference type="PANTHER" id="PTHR33057">
    <property type="entry name" value="TRANSCRIPTION REPRESSOR OFP7-RELATED"/>
    <property type="match status" value="1"/>
</dbReference>
<dbReference type="GO" id="GO:0005634">
    <property type="term" value="C:nucleus"/>
    <property type="evidence" value="ECO:0007669"/>
    <property type="project" value="UniProtKB-SubCell"/>
</dbReference>
<dbReference type="NCBIfam" id="TIGR01568">
    <property type="entry name" value="A_thal_3678"/>
    <property type="match status" value="1"/>
</dbReference>
<evidence type="ECO:0000313" key="10">
    <source>
        <dbReference type="Proteomes" id="UP001567538"/>
    </source>
</evidence>
<comment type="caution">
    <text evidence="9">The sequence shown here is derived from an EMBL/GenBank/DDBJ whole genome shotgun (WGS) entry which is preliminary data.</text>
</comment>
<dbReference type="Pfam" id="PF04844">
    <property type="entry name" value="Ovate"/>
    <property type="match status" value="1"/>
</dbReference>
<dbReference type="EMBL" id="JBEAFC010000004">
    <property type="protein sequence ID" value="KAL1559067.1"/>
    <property type="molecule type" value="Genomic_DNA"/>
</dbReference>
<evidence type="ECO:0000256" key="5">
    <source>
        <dbReference type="ARBA" id="ARBA00023242"/>
    </source>
</evidence>
<evidence type="ECO:0000259" key="8">
    <source>
        <dbReference type="PROSITE" id="PS51754"/>
    </source>
</evidence>
<evidence type="ECO:0000256" key="2">
    <source>
        <dbReference type="ARBA" id="ARBA00022491"/>
    </source>
</evidence>